<proteinExistence type="predicted"/>
<comment type="caution">
    <text evidence="1">The sequence shown here is derived from an EMBL/GenBank/DDBJ whole genome shotgun (WGS) entry which is preliminary data.</text>
</comment>
<organism evidence="1 2">
    <name type="scientific">Intoshia linei</name>
    <dbReference type="NCBI Taxonomy" id="1819745"/>
    <lineage>
        <taxon>Eukaryota</taxon>
        <taxon>Metazoa</taxon>
        <taxon>Spiralia</taxon>
        <taxon>Lophotrochozoa</taxon>
        <taxon>Mesozoa</taxon>
        <taxon>Orthonectida</taxon>
        <taxon>Rhopaluridae</taxon>
        <taxon>Intoshia</taxon>
    </lineage>
</organism>
<sequence>MWIEQFFSERMEKNVYWFFPYNEMTKKLYDAKSKSLITKLNSASKDDKCDLKSEQEVSKLRAHAFLTKCLSNEVLEAFRLMNDGNVENMLKALLSLRPSTSEFSEREILQKLSNSRMKTTESLLSYMSRWKMFLIA</sequence>
<evidence type="ECO:0000313" key="1">
    <source>
        <dbReference type="EMBL" id="OAF70623.1"/>
    </source>
</evidence>
<dbReference type="AlphaFoldDB" id="A0A177BAF1"/>
<dbReference type="Proteomes" id="UP000078046">
    <property type="component" value="Unassembled WGS sequence"/>
</dbReference>
<gene>
    <name evidence="1" type="ORF">A3Q56_01598</name>
</gene>
<evidence type="ECO:0000313" key="2">
    <source>
        <dbReference type="Proteomes" id="UP000078046"/>
    </source>
</evidence>
<reference evidence="1 2" key="1">
    <citation type="submission" date="2016-04" db="EMBL/GenBank/DDBJ databases">
        <title>The genome of Intoshia linei affirms orthonectids as highly simplified spiralians.</title>
        <authorList>
            <person name="Mikhailov K.V."/>
            <person name="Slusarev G.S."/>
            <person name="Nikitin M.A."/>
            <person name="Logacheva M.D."/>
            <person name="Penin A."/>
            <person name="Aleoshin V."/>
            <person name="Panchin Y.V."/>
        </authorList>
    </citation>
    <scope>NUCLEOTIDE SEQUENCE [LARGE SCALE GENOMIC DNA]</scope>
    <source>
        <strain evidence="1">Intl2013</strain>
        <tissue evidence="1">Whole animal</tissue>
    </source>
</reference>
<name>A0A177BAF1_9BILA</name>
<keyword evidence="2" id="KW-1185">Reference proteome</keyword>
<dbReference type="EMBL" id="LWCA01000127">
    <property type="protein sequence ID" value="OAF70623.1"/>
    <property type="molecule type" value="Genomic_DNA"/>
</dbReference>
<protein>
    <submittedName>
        <fullName evidence="1">Uncharacterized protein</fullName>
    </submittedName>
</protein>
<accession>A0A177BAF1</accession>